<dbReference type="PANTHER" id="PTHR33055:SF3">
    <property type="entry name" value="PUTATIVE TRANSPOSASE FOR IS117-RELATED"/>
    <property type="match status" value="1"/>
</dbReference>
<dbReference type="OrthoDB" id="9795150at2"/>
<organism evidence="2">
    <name type="scientific">Candidatus Berkiella aquae</name>
    <dbReference type="NCBI Taxonomy" id="295108"/>
    <lineage>
        <taxon>Bacteria</taxon>
        <taxon>Pseudomonadati</taxon>
        <taxon>Pseudomonadota</taxon>
        <taxon>Gammaproteobacteria</taxon>
        <taxon>Candidatus Berkiellales</taxon>
        <taxon>Candidatus Berkiellaceae</taxon>
        <taxon>Candidatus Berkiella</taxon>
    </lineage>
</organism>
<dbReference type="PANTHER" id="PTHR33055">
    <property type="entry name" value="TRANSPOSASE FOR INSERTION SEQUENCE ELEMENT IS1111A"/>
    <property type="match status" value="1"/>
</dbReference>
<dbReference type="EMBL" id="LKAJ01000009">
    <property type="protein sequence ID" value="KRG20752.1"/>
    <property type="molecule type" value="Genomic_DNA"/>
</dbReference>
<sequence length="67" mass="7581">MESTSTYGEPLAEFLIDNHFKVSTVNPARIKGFAMSELIRTKTDKSDASLIARFCETMSPEDWSHKI</sequence>
<reference evidence="3" key="2">
    <citation type="journal article" date="2016" name="Genome Announc.">
        <title>Draft Genome Sequences of Two Novel Amoeba-Resistant Intranuclear Bacteria, 'Candidatus Berkiella cookevillensis' and 'Candidatus Berkiella aquae'.</title>
        <authorList>
            <person name="Mehari Y.T."/>
            <person name="Arivett B.A."/>
            <person name="Farone A.L."/>
            <person name="Gunderson J.H."/>
            <person name="Farone M.B."/>
        </authorList>
    </citation>
    <scope>NUCLEOTIDE SEQUENCE</scope>
    <source>
        <strain evidence="3">HT99</strain>
    </source>
</reference>
<dbReference type="GO" id="GO:0006313">
    <property type="term" value="P:DNA transposition"/>
    <property type="evidence" value="ECO:0007669"/>
    <property type="project" value="InterPro"/>
</dbReference>
<dbReference type="GO" id="GO:0004803">
    <property type="term" value="F:transposase activity"/>
    <property type="evidence" value="ECO:0007669"/>
    <property type="project" value="InterPro"/>
</dbReference>
<comment type="caution">
    <text evidence="2">The sequence shown here is derived from an EMBL/GenBank/DDBJ whole genome shotgun (WGS) entry which is preliminary data.</text>
</comment>
<reference evidence="3" key="3">
    <citation type="submission" date="2021-06" db="EMBL/GenBank/DDBJ databases">
        <title>Genomic Description and Analysis of Intracellular Bacteria, Candidatus Berkiella cookevillensis and Candidatus Berkiella aquae.</title>
        <authorList>
            <person name="Kidane D.T."/>
            <person name="Mehari Y.T."/>
            <person name="Rice F.C."/>
            <person name="Arivett B.A."/>
            <person name="Farone A.L."/>
            <person name="Berk S.G."/>
            <person name="Farone M.B."/>
        </authorList>
    </citation>
    <scope>NUCLEOTIDE SEQUENCE</scope>
    <source>
        <strain evidence="3">HT99</strain>
    </source>
</reference>
<evidence type="ECO:0000259" key="1">
    <source>
        <dbReference type="Pfam" id="PF01548"/>
    </source>
</evidence>
<reference evidence="2" key="1">
    <citation type="submission" date="2015-09" db="EMBL/GenBank/DDBJ databases">
        <title>Draft Genome Sequences of Two Novel Amoeba-resistant Intranuclear Bacteria, Candidatus Berkiella cookevillensis and Candidatus Berkiella aquae.</title>
        <authorList>
            <person name="Mehari Y.T."/>
            <person name="Arivett B.A."/>
            <person name="Farone A.L."/>
            <person name="Gunderson J.H."/>
            <person name="Farone M.B."/>
        </authorList>
    </citation>
    <scope>NUCLEOTIDE SEQUENCE [LARGE SCALE GENOMIC DNA]</scope>
    <source>
        <strain evidence="2">HT99</strain>
    </source>
</reference>
<gene>
    <name evidence="3" type="ORF">HT99x_004410</name>
    <name evidence="2" type="ORF">HT99x_02241</name>
</gene>
<feature type="domain" description="Transposase IS110-like N-terminal" evidence="1">
    <location>
        <begin position="1"/>
        <end position="55"/>
    </location>
</feature>
<proteinExistence type="predicted"/>
<name>A0A0Q9YJJ9_9GAMM</name>
<dbReference type="AlphaFoldDB" id="A0A0Q9YJJ9"/>
<dbReference type="Proteomes" id="UP000051497">
    <property type="component" value="Unassembled WGS sequence"/>
</dbReference>
<evidence type="ECO:0000313" key="3">
    <source>
        <dbReference type="EMBL" id="MCS5710662.1"/>
    </source>
</evidence>
<dbReference type="STRING" id="295108.HT99x_02241"/>
<protein>
    <submittedName>
        <fullName evidence="2">Transposase</fullName>
    </submittedName>
</protein>
<evidence type="ECO:0000313" key="2">
    <source>
        <dbReference type="EMBL" id="KRG20752.1"/>
    </source>
</evidence>
<dbReference type="RefSeq" id="WP_075066853.1">
    <property type="nucleotide sequence ID" value="NZ_LKAJ02000001.1"/>
</dbReference>
<dbReference type="InterPro" id="IPR002525">
    <property type="entry name" value="Transp_IS110-like_N"/>
</dbReference>
<evidence type="ECO:0000313" key="4">
    <source>
        <dbReference type="Proteomes" id="UP000051497"/>
    </source>
</evidence>
<dbReference type="InterPro" id="IPR047650">
    <property type="entry name" value="Transpos_IS110"/>
</dbReference>
<dbReference type="GO" id="GO:0003677">
    <property type="term" value="F:DNA binding"/>
    <property type="evidence" value="ECO:0007669"/>
    <property type="project" value="InterPro"/>
</dbReference>
<accession>A0A0Q9YJJ9</accession>
<keyword evidence="4" id="KW-1185">Reference proteome</keyword>
<dbReference type="Pfam" id="PF01548">
    <property type="entry name" value="DEDD_Tnp_IS110"/>
    <property type="match status" value="1"/>
</dbReference>
<dbReference type="EMBL" id="LKAJ02000001">
    <property type="protein sequence ID" value="MCS5710662.1"/>
    <property type="molecule type" value="Genomic_DNA"/>
</dbReference>
<dbReference type="PATRIC" id="fig|1590043.3.peg.2288"/>